<dbReference type="FunFam" id="3.40.1650.10:FF:000004">
    <property type="entry name" value="D-ribose pyranase"/>
    <property type="match status" value="1"/>
</dbReference>
<name>A0A1F5A610_9BACT</name>
<keyword evidence="5 6" id="KW-0119">Carbohydrate metabolism</keyword>
<keyword evidence="4 6" id="KW-0413">Isomerase</keyword>
<accession>A0A1F5A610</accession>
<evidence type="ECO:0000256" key="3">
    <source>
        <dbReference type="ARBA" id="ARBA00022490"/>
    </source>
</evidence>
<evidence type="ECO:0000313" key="8">
    <source>
        <dbReference type="Proteomes" id="UP000177701"/>
    </source>
</evidence>
<evidence type="ECO:0000256" key="2">
    <source>
        <dbReference type="ARBA" id="ARBA00012862"/>
    </source>
</evidence>
<evidence type="ECO:0000256" key="5">
    <source>
        <dbReference type="ARBA" id="ARBA00023277"/>
    </source>
</evidence>
<comment type="subcellular location">
    <subcellularLocation>
        <location evidence="6">Cytoplasm</location>
    </subcellularLocation>
</comment>
<dbReference type="GO" id="GO:0019303">
    <property type="term" value="P:D-ribose catabolic process"/>
    <property type="evidence" value="ECO:0007669"/>
    <property type="project" value="UniProtKB-UniRule"/>
</dbReference>
<feature type="binding site" evidence="6">
    <location>
        <position position="28"/>
    </location>
    <ligand>
        <name>substrate</name>
    </ligand>
</feature>
<feature type="binding site" evidence="6">
    <location>
        <position position="96"/>
    </location>
    <ligand>
        <name>substrate</name>
    </ligand>
</feature>
<dbReference type="Pfam" id="PF05025">
    <property type="entry name" value="RbsD_FucU"/>
    <property type="match status" value="1"/>
</dbReference>
<dbReference type="Gene3D" id="3.40.1650.10">
    <property type="entry name" value="RbsD-like domain"/>
    <property type="match status" value="1"/>
</dbReference>
<dbReference type="InterPro" id="IPR023064">
    <property type="entry name" value="D-ribose_pyranase"/>
</dbReference>
<sequence>MKKNGILNPQLNRVISEMGHRDMLIIADAGLPIPKGVERIDLALKCGTPSFAEVLPAVLSELKVEEAYVAKEIKEKNPQILNLISSLTREIKFITHEELKELSKQARVIVRTGECSPYANIILISGVIF</sequence>
<feature type="active site" description="Proton donor" evidence="6">
    <location>
        <position position="20"/>
    </location>
</feature>
<evidence type="ECO:0000256" key="6">
    <source>
        <dbReference type="HAMAP-Rule" id="MF_01661"/>
    </source>
</evidence>
<organism evidence="7 8">
    <name type="scientific">Candidatus Sediminicultor quintus</name>
    <dbReference type="NCBI Taxonomy" id="1797291"/>
    <lineage>
        <taxon>Bacteria</taxon>
        <taxon>Pseudomonadati</taxon>
        <taxon>Atribacterota</taxon>
        <taxon>Candidatus Phoenicimicrobiia</taxon>
        <taxon>Candidatus Pheonicimicrobiales</taxon>
        <taxon>Candidatus Phoenicimicrobiaceae</taxon>
        <taxon>Candidatus Sediminicultor</taxon>
    </lineage>
</organism>
<dbReference type="EMBL" id="MEYH01000095">
    <property type="protein sequence ID" value="OGD13979.1"/>
    <property type="molecule type" value="Genomic_DNA"/>
</dbReference>
<dbReference type="PANTHER" id="PTHR37831:SF1">
    <property type="entry name" value="D-RIBOSE PYRANASE"/>
    <property type="match status" value="1"/>
</dbReference>
<proteinExistence type="inferred from homology"/>
<dbReference type="NCBIfam" id="NF008761">
    <property type="entry name" value="PRK11797.1"/>
    <property type="match status" value="1"/>
</dbReference>
<reference evidence="7 8" key="1">
    <citation type="journal article" date="2016" name="Nat. Commun.">
        <title>Thousands of microbial genomes shed light on interconnected biogeochemical processes in an aquifer system.</title>
        <authorList>
            <person name="Anantharaman K."/>
            <person name="Brown C.T."/>
            <person name="Hug L.A."/>
            <person name="Sharon I."/>
            <person name="Castelle C.J."/>
            <person name="Probst A.J."/>
            <person name="Thomas B.C."/>
            <person name="Singh A."/>
            <person name="Wilkins M.J."/>
            <person name="Karaoz U."/>
            <person name="Brodie E.L."/>
            <person name="Williams K.H."/>
            <person name="Hubbard S.S."/>
            <person name="Banfield J.F."/>
        </authorList>
    </citation>
    <scope>NUCLEOTIDE SEQUENCE [LARGE SCALE GENOMIC DNA]</scope>
</reference>
<dbReference type="GO" id="GO:0005829">
    <property type="term" value="C:cytosol"/>
    <property type="evidence" value="ECO:0007669"/>
    <property type="project" value="TreeGrafter"/>
</dbReference>
<protein>
    <recommendedName>
        <fullName evidence="2 6">D-ribose pyranase</fullName>
        <ecNumber evidence="2 6">5.4.99.62</ecNumber>
    </recommendedName>
</protein>
<comment type="similarity">
    <text evidence="6">Belongs to the RbsD / FucU family. RbsD subfamily.</text>
</comment>
<dbReference type="AlphaFoldDB" id="A0A1F5A610"/>
<dbReference type="UniPathway" id="UPA00916">
    <property type="reaction ID" value="UER00888"/>
</dbReference>
<feature type="binding site" evidence="6">
    <location>
        <begin position="118"/>
        <end position="120"/>
    </location>
    <ligand>
        <name>substrate</name>
    </ligand>
</feature>
<dbReference type="GO" id="GO:0048029">
    <property type="term" value="F:monosaccharide binding"/>
    <property type="evidence" value="ECO:0007669"/>
    <property type="project" value="InterPro"/>
</dbReference>
<gene>
    <name evidence="6" type="primary">rbsD</name>
    <name evidence="7" type="ORF">A2V47_07120</name>
</gene>
<comment type="subunit">
    <text evidence="6">Homodecamer.</text>
</comment>
<evidence type="ECO:0000256" key="1">
    <source>
        <dbReference type="ARBA" id="ARBA00000223"/>
    </source>
</evidence>
<dbReference type="InterPro" id="IPR023750">
    <property type="entry name" value="RbsD-like_sf"/>
</dbReference>
<comment type="catalytic activity">
    <reaction evidence="1 6">
        <text>beta-D-ribopyranose = beta-D-ribofuranose</text>
        <dbReference type="Rhea" id="RHEA:25432"/>
        <dbReference type="ChEBI" id="CHEBI:27476"/>
        <dbReference type="ChEBI" id="CHEBI:47002"/>
        <dbReference type="EC" id="5.4.99.62"/>
    </reaction>
</comment>
<dbReference type="STRING" id="1797291.A2V47_07120"/>
<dbReference type="InterPro" id="IPR007721">
    <property type="entry name" value="RbsD_FucU"/>
</dbReference>
<dbReference type="GO" id="GO:0062193">
    <property type="term" value="F:D-ribose pyranase activity"/>
    <property type="evidence" value="ECO:0007669"/>
    <property type="project" value="UniProtKB-EC"/>
</dbReference>
<dbReference type="Proteomes" id="UP000177701">
    <property type="component" value="Unassembled WGS sequence"/>
</dbReference>
<dbReference type="PANTHER" id="PTHR37831">
    <property type="entry name" value="D-RIBOSE PYRANASE"/>
    <property type="match status" value="1"/>
</dbReference>
<comment type="caution">
    <text evidence="7">The sequence shown here is derived from an EMBL/GenBank/DDBJ whole genome shotgun (WGS) entry which is preliminary data.</text>
</comment>
<evidence type="ECO:0000256" key="4">
    <source>
        <dbReference type="ARBA" id="ARBA00023235"/>
    </source>
</evidence>
<dbReference type="HAMAP" id="MF_01661">
    <property type="entry name" value="D_rib_pyranase"/>
    <property type="match status" value="1"/>
</dbReference>
<dbReference type="EC" id="5.4.99.62" evidence="2 6"/>
<dbReference type="SUPFAM" id="SSF102546">
    <property type="entry name" value="RbsD-like"/>
    <property type="match status" value="1"/>
</dbReference>
<dbReference type="GO" id="GO:0016872">
    <property type="term" value="F:intramolecular lyase activity"/>
    <property type="evidence" value="ECO:0007669"/>
    <property type="project" value="UniProtKB-UniRule"/>
</dbReference>
<evidence type="ECO:0000313" key="7">
    <source>
        <dbReference type="EMBL" id="OGD13979.1"/>
    </source>
</evidence>
<comment type="function">
    <text evidence="6">Catalyzes the interconversion of beta-pyran and beta-furan forms of D-ribose.</text>
</comment>
<comment type="pathway">
    <text evidence="6">Carbohydrate metabolism; D-ribose degradation; D-ribose 5-phosphate from beta-D-ribopyranose: step 1/2.</text>
</comment>
<keyword evidence="3 6" id="KW-0963">Cytoplasm</keyword>